<organism evidence="1 2">
    <name type="scientific">Periconia macrospinosa</name>
    <dbReference type="NCBI Taxonomy" id="97972"/>
    <lineage>
        <taxon>Eukaryota</taxon>
        <taxon>Fungi</taxon>
        <taxon>Dikarya</taxon>
        <taxon>Ascomycota</taxon>
        <taxon>Pezizomycotina</taxon>
        <taxon>Dothideomycetes</taxon>
        <taxon>Pleosporomycetidae</taxon>
        <taxon>Pleosporales</taxon>
        <taxon>Massarineae</taxon>
        <taxon>Periconiaceae</taxon>
        <taxon>Periconia</taxon>
    </lineage>
</organism>
<accession>A0A2V1DRB3</accession>
<keyword evidence="2" id="KW-1185">Reference proteome</keyword>
<evidence type="ECO:0000313" key="2">
    <source>
        <dbReference type="Proteomes" id="UP000244855"/>
    </source>
</evidence>
<dbReference type="OrthoDB" id="3745855at2759"/>
<sequence>MPPIQRLWHSQGYSLLKVVLCKPRKMTRYSRSYTRFNRLSAATNLVDLWRRIEHEIDAIVVFGSSAAYLAVSRYSRSEDYFESLDDVRNDNDEDDITLVEAEAPSLSAPYALWENDESLVLSYGGLDDKMVDVIKKLPITESYRLTEIVQSDTMYHAHALIADLHGNSRPQELPGTRRSIFTVSLFACWFRVRKKSDLAVTSSSES</sequence>
<reference evidence="1 2" key="1">
    <citation type="journal article" date="2018" name="Sci. Rep.">
        <title>Comparative genomics provides insights into the lifestyle and reveals functional heterogeneity of dark septate endophytic fungi.</title>
        <authorList>
            <person name="Knapp D.G."/>
            <person name="Nemeth J.B."/>
            <person name="Barry K."/>
            <person name="Hainaut M."/>
            <person name="Henrissat B."/>
            <person name="Johnson J."/>
            <person name="Kuo A."/>
            <person name="Lim J.H.P."/>
            <person name="Lipzen A."/>
            <person name="Nolan M."/>
            <person name="Ohm R.A."/>
            <person name="Tamas L."/>
            <person name="Grigoriev I.V."/>
            <person name="Spatafora J.W."/>
            <person name="Nagy L.G."/>
            <person name="Kovacs G.M."/>
        </authorList>
    </citation>
    <scope>NUCLEOTIDE SEQUENCE [LARGE SCALE GENOMIC DNA]</scope>
    <source>
        <strain evidence="1 2">DSE2036</strain>
    </source>
</reference>
<evidence type="ECO:0000313" key="1">
    <source>
        <dbReference type="EMBL" id="PVI00412.1"/>
    </source>
</evidence>
<protein>
    <submittedName>
        <fullName evidence="1">Uncharacterized protein</fullName>
    </submittedName>
</protein>
<dbReference type="Proteomes" id="UP000244855">
    <property type="component" value="Unassembled WGS sequence"/>
</dbReference>
<gene>
    <name evidence="1" type="ORF">DM02DRAFT_708508</name>
</gene>
<name>A0A2V1DRB3_9PLEO</name>
<dbReference type="EMBL" id="KZ805374">
    <property type="protein sequence ID" value="PVI00412.1"/>
    <property type="molecule type" value="Genomic_DNA"/>
</dbReference>
<proteinExistence type="predicted"/>
<dbReference type="AlphaFoldDB" id="A0A2V1DRB3"/>